<dbReference type="OrthoDB" id="427518at2759"/>
<protein>
    <recommendedName>
        <fullName evidence="2">NACHT domain-containing protein</fullName>
    </recommendedName>
</protein>
<organism evidence="3 4">
    <name type="scientific">Holothuria leucospilota</name>
    <name type="common">Black long sea cucumber</name>
    <name type="synonym">Mertensiothuria leucospilota</name>
    <dbReference type="NCBI Taxonomy" id="206669"/>
    <lineage>
        <taxon>Eukaryota</taxon>
        <taxon>Metazoa</taxon>
        <taxon>Echinodermata</taxon>
        <taxon>Eleutherozoa</taxon>
        <taxon>Echinozoa</taxon>
        <taxon>Holothuroidea</taxon>
        <taxon>Aspidochirotacea</taxon>
        <taxon>Aspidochirotida</taxon>
        <taxon>Holothuriidae</taxon>
        <taxon>Holothuria</taxon>
    </lineage>
</organism>
<sequence length="865" mass="99573">MNYFGLPKDQSEVILNSGTSTENLISVLQPFSLDRLLDAFKDLNISSSCYHLLDFYKRIRMQITPYGKFLATLSTHLISYLPSNLCDYFNITENKTSIISSQNPGLSLLLFLDEIGIIKQSEVAVLEPPFTEMKLVQAVAVIHEYQSIVQEEKISLLGKIESADERKREFFVQCLQRKIKSWYETMTPVPWKKSCNWSVSDLFIGSGLILTDSKSKRSLLGVDEKCKVEFKEIFSHERLKYETRIVLEGDPGCGKTMLMSQLAYDWSQGKLNDIKLLIFLPLKFVQQRTLVEAIKEFYVPEDNRLSINDIEKFLDNQENPAHLLLDGLEEYSDKQKPEKSELREIISRKKYLLCKVLISSRSDFAKDLPKMPMLKLGRFDEKEKNCYIERLFPEDSKKQMGIKQLLDDSPIIQELCSVPLLFVLAVHNVENMGKAQIGRLDRMTPFVKGMMDTLCPEEPLIAKTQELFLKGQRQKKTFLGELAFNGLCRGSQQLFWQKEFFDDKVQNSKKWIDSGVLVIEESSYYVPVIDKKDKHTQCAKTKANNVNNSRREDNLHPFVLEEVAEGQMRDEEDSDKDSYARTDSDKHEKENMTTQISGSSGDYNVSRTGSHEDDKDNVITQMGGSIAKHVPLQIRFLHKIIQEWFAAQYFSSMISRVNLDQVENYLYEHLPFINPADLHHILRFTCALYPPSCHIIIKHLLSYRTEEGDVPEYIMNCVFLCLAEYNGDFNPNVLQVLSEICTENIMIHCDDSRLLQRSKVMLLEVASSHGIRIRQLLLVDLVVSAKEDVLQLNSGIMMIVLETLEMIELSRWDQTLKEDDYSNILKFIAKFPMLRNASLKFPDQPPRVDKGTAVSLQEKDQTGMV</sequence>
<dbReference type="PANTHER" id="PTHR46844:SF1">
    <property type="entry name" value="SLR5058 PROTEIN"/>
    <property type="match status" value="1"/>
</dbReference>
<accession>A0A9Q1BXP3</accession>
<dbReference type="Pfam" id="PF05729">
    <property type="entry name" value="NACHT"/>
    <property type="match status" value="1"/>
</dbReference>
<evidence type="ECO:0000313" key="4">
    <source>
        <dbReference type="Proteomes" id="UP001152320"/>
    </source>
</evidence>
<dbReference type="Proteomes" id="UP001152320">
    <property type="component" value="Chromosome 10"/>
</dbReference>
<dbReference type="InterPro" id="IPR007111">
    <property type="entry name" value="NACHT_NTPase"/>
</dbReference>
<evidence type="ECO:0000259" key="2">
    <source>
        <dbReference type="PROSITE" id="PS50837"/>
    </source>
</evidence>
<dbReference type="EMBL" id="JAIZAY010000010">
    <property type="protein sequence ID" value="KAJ8034781.1"/>
    <property type="molecule type" value="Genomic_DNA"/>
</dbReference>
<dbReference type="AlphaFoldDB" id="A0A9Q1BXP3"/>
<gene>
    <name evidence="3" type="ORF">HOLleu_21764</name>
</gene>
<feature type="compositionally biased region" description="Polar residues" evidence="1">
    <location>
        <begin position="592"/>
        <end position="608"/>
    </location>
</feature>
<dbReference type="PANTHER" id="PTHR46844">
    <property type="entry name" value="SLR5058 PROTEIN"/>
    <property type="match status" value="1"/>
</dbReference>
<feature type="region of interest" description="Disordered" evidence="1">
    <location>
        <begin position="842"/>
        <end position="865"/>
    </location>
</feature>
<proteinExistence type="predicted"/>
<keyword evidence="4" id="KW-1185">Reference proteome</keyword>
<dbReference type="SUPFAM" id="SSF52540">
    <property type="entry name" value="P-loop containing nucleoside triphosphate hydrolases"/>
    <property type="match status" value="1"/>
</dbReference>
<feature type="compositionally biased region" description="Basic and acidic residues" evidence="1">
    <location>
        <begin position="576"/>
        <end position="591"/>
    </location>
</feature>
<dbReference type="InterPro" id="IPR027417">
    <property type="entry name" value="P-loop_NTPase"/>
</dbReference>
<evidence type="ECO:0000313" key="3">
    <source>
        <dbReference type="EMBL" id="KAJ8034781.1"/>
    </source>
</evidence>
<reference evidence="3" key="1">
    <citation type="submission" date="2021-10" db="EMBL/GenBank/DDBJ databases">
        <title>Tropical sea cucumber genome reveals ecological adaptation and Cuvierian tubules defense mechanism.</title>
        <authorList>
            <person name="Chen T."/>
        </authorList>
    </citation>
    <scope>NUCLEOTIDE SEQUENCE</scope>
    <source>
        <strain evidence="3">Nanhai2018</strain>
        <tissue evidence="3">Muscle</tissue>
    </source>
</reference>
<comment type="caution">
    <text evidence="3">The sequence shown here is derived from an EMBL/GenBank/DDBJ whole genome shotgun (WGS) entry which is preliminary data.</text>
</comment>
<dbReference type="Gene3D" id="3.40.50.300">
    <property type="entry name" value="P-loop containing nucleotide triphosphate hydrolases"/>
    <property type="match status" value="1"/>
</dbReference>
<feature type="domain" description="NACHT" evidence="2">
    <location>
        <begin position="243"/>
        <end position="363"/>
    </location>
</feature>
<evidence type="ECO:0000256" key="1">
    <source>
        <dbReference type="SAM" id="MobiDB-lite"/>
    </source>
</evidence>
<name>A0A9Q1BXP3_HOLLE</name>
<feature type="region of interest" description="Disordered" evidence="1">
    <location>
        <begin position="563"/>
        <end position="616"/>
    </location>
</feature>
<dbReference type="PROSITE" id="PS50837">
    <property type="entry name" value="NACHT"/>
    <property type="match status" value="1"/>
</dbReference>